<proteinExistence type="predicted"/>
<sequence length="49" mass="5881">MCMSYKLFLYKTYFFASTPLNKSYKVARKIIKKQGGERNEKRNKRGNDK</sequence>
<gene>
    <name evidence="1" type="ORF">BDCR2A_01746</name>
</gene>
<protein>
    <submittedName>
        <fullName evidence="1">Uncharacterized protein</fullName>
    </submittedName>
</protein>
<accession>W6TF70</accession>
<evidence type="ECO:0000313" key="1">
    <source>
        <dbReference type="EMBL" id="ETZ17332.1"/>
    </source>
</evidence>
<evidence type="ECO:0000313" key="2">
    <source>
        <dbReference type="Proteomes" id="UP000019148"/>
    </source>
</evidence>
<name>W6TF70_9SPIR</name>
<dbReference type="EMBL" id="AZIT01000063">
    <property type="protein sequence ID" value="ETZ17332.1"/>
    <property type="molecule type" value="Genomic_DNA"/>
</dbReference>
<reference evidence="1 2" key="1">
    <citation type="submission" date="2013-12" db="EMBL/GenBank/DDBJ databases">
        <title>Comparative genomics of relapsing fever spirochetes.</title>
        <authorList>
            <person name="Schwan T.G."/>
            <person name="Raffel S.J."/>
            <person name="Porcella S.F."/>
        </authorList>
    </citation>
    <scope>NUCLEOTIDE SEQUENCE [LARGE SCALE GENOMIC DNA]</scope>
    <source>
        <strain evidence="1 2">CR2A</strain>
    </source>
</reference>
<organism evidence="1 2">
    <name type="scientific">Borrelia duttonii CR2A</name>
    <dbReference type="NCBI Taxonomy" id="1432657"/>
    <lineage>
        <taxon>Bacteria</taxon>
        <taxon>Pseudomonadati</taxon>
        <taxon>Spirochaetota</taxon>
        <taxon>Spirochaetia</taxon>
        <taxon>Spirochaetales</taxon>
        <taxon>Borreliaceae</taxon>
        <taxon>Borrelia</taxon>
    </lineage>
</organism>
<dbReference type="Proteomes" id="UP000019148">
    <property type="component" value="Unassembled WGS sequence"/>
</dbReference>
<dbReference type="AlphaFoldDB" id="W6TF70"/>
<comment type="caution">
    <text evidence="1">The sequence shown here is derived from an EMBL/GenBank/DDBJ whole genome shotgun (WGS) entry which is preliminary data.</text>
</comment>